<evidence type="ECO:0000313" key="3">
    <source>
        <dbReference type="Proteomes" id="UP001430953"/>
    </source>
</evidence>
<accession>A0AAW2ELH9</accession>
<sequence>MRAPPGLCLAETITSLIETKTIADRHLARGRSSRAARTRPRRLSPLALWLANRVSGSRGKSKRGWKSEGHSPRSICRSASGCASRRRRARRSSRARTRSRNSSRWWIRYIPLRPARRRRAHPFLFTTRHPRKGTWGSAVYLHGDTQARVYVRAHALPQPSL</sequence>
<gene>
    <name evidence="2" type="ORF">PUN28_018164</name>
</gene>
<comment type="caution">
    <text evidence="2">The sequence shown here is derived from an EMBL/GenBank/DDBJ whole genome shotgun (WGS) entry which is preliminary data.</text>
</comment>
<feature type="compositionally biased region" description="Basic residues" evidence="1">
    <location>
        <begin position="84"/>
        <end position="97"/>
    </location>
</feature>
<name>A0AAW2ELH9_9HYME</name>
<feature type="region of interest" description="Disordered" evidence="1">
    <location>
        <begin position="57"/>
        <end position="97"/>
    </location>
</feature>
<organism evidence="2 3">
    <name type="scientific">Cardiocondyla obscurior</name>
    <dbReference type="NCBI Taxonomy" id="286306"/>
    <lineage>
        <taxon>Eukaryota</taxon>
        <taxon>Metazoa</taxon>
        <taxon>Ecdysozoa</taxon>
        <taxon>Arthropoda</taxon>
        <taxon>Hexapoda</taxon>
        <taxon>Insecta</taxon>
        <taxon>Pterygota</taxon>
        <taxon>Neoptera</taxon>
        <taxon>Endopterygota</taxon>
        <taxon>Hymenoptera</taxon>
        <taxon>Apocrita</taxon>
        <taxon>Aculeata</taxon>
        <taxon>Formicoidea</taxon>
        <taxon>Formicidae</taxon>
        <taxon>Myrmicinae</taxon>
        <taxon>Cardiocondyla</taxon>
    </lineage>
</organism>
<feature type="compositionally biased region" description="Low complexity" evidence="1">
    <location>
        <begin position="73"/>
        <end position="83"/>
    </location>
</feature>
<proteinExistence type="predicted"/>
<evidence type="ECO:0000256" key="1">
    <source>
        <dbReference type="SAM" id="MobiDB-lite"/>
    </source>
</evidence>
<evidence type="ECO:0000313" key="2">
    <source>
        <dbReference type="EMBL" id="KAL0102667.1"/>
    </source>
</evidence>
<dbReference type="Proteomes" id="UP001430953">
    <property type="component" value="Unassembled WGS sequence"/>
</dbReference>
<dbReference type="AlphaFoldDB" id="A0AAW2ELH9"/>
<keyword evidence="3" id="KW-1185">Reference proteome</keyword>
<dbReference type="EMBL" id="JADYXP020000022">
    <property type="protein sequence ID" value="KAL0102667.1"/>
    <property type="molecule type" value="Genomic_DNA"/>
</dbReference>
<protein>
    <submittedName>
        <fullName evidence="2">Uncharacterized protein</fullName>
    </submittedName>
</protein>
<reference evidence="2 3" key="1">
    <citation type="submission" date="2023-03" db="EMBL/GenBank/DDBJ databases">
        <title>High recombination rates correlate with genetic variation in Cardiocondyla obscurior ants.</title>
        <authorList>
            <person name="Errbii M."/>
        </authorList>
    </citation>
    <scope>NUCLEOTIDE SEQUENCE [LARGE SCALE GENOMIC DNA]</scope>
    <source>
        <strain evidence="2">Alpha-2009</strain>
        <tissue evidence="2">Whole body</tissue>
    </source>
</reference>